<dbReference type="PANTHER" id="PTHR10628:SF30">
    <property type="entry name" value="EXO-ALPHA-SIALIDASE"/>
    <property type="match status" value="1"/>
</dbReference>
<dbReference type="GO" id="GO:0005737">
    <property type="term" value="C:cytoplasm"/>
    <property type="evidence" value="ECO:0007669"/>
    <property type="project" value="TreeGrafter"/>
</dbReference>
<dbReference type="RefSeq" id="WP_238383872.1">
    <property type="nucleotide sequence ID" value="NZ_FOAF01000010.1"/>
</dbReference>
<gene>
    <name evidence="6" type="ORF">SAMN05661044_04869</name>
</gene>
<dbReference type="GO" id="GO:0016020">
    <property type="term" value="C:membrane"/>
    <property type="evidence" value="ECO:0007669"/>
    <property type="project" value="TreeGrafter"/>
</dbReference>
<dbReference type="GO" id="GO:0009313">
    <property type="term" value="P:oligosaccharide catabolic process"/>
    <property type="evidence" value="ECO:0007669"/>
    <property type="project" value="TreeGrafter"/>
</dbReference>
<comment type="similarity">
    <text evidence="2">Belongs to the glycosyl hydrolase 33 family.</text>
</comment>
<dbReference type="Pfam" id="PF13088">
    <property type="entry name" value="BNR_2"/>
    <property type="match status" value="1"/>
</dbReference>
<dbReference type="InterPro" id="IPR011040">
    <property type="entry name" value="Sialidase"/>
</dbReference>
<dbReference type="AlphaFoldDB" id="A0A1H7XEX8"/>
<feature type="domain" description="Sialidase" evidence="5">
    <location>
        <begin position="93"/>
        <end position="387"/>
    </location>
</feature>
<keyword evidence="4" id="KW-1133">Transmembrane helix</keyword>
<dbReference type="CDD" id="cd15482">
    <property type="entry name" value="Sialidase_non-viral"/>
    <property type="match status" value="1"/>
</dbReference>
<evidence type="ECO:0000313" key="7">
    <source>
        <dbReference type="Proteomes" id="UP000199421"/>
    </source>
</evidence>
<proteinExistence type="inferred from homology"/>
<comment type="catalytic activity">
    <reaction evidence="1">
        <text>Hydrolysis of alpha-(2-&gt;3)-, alpha-(2-&gt;6)-, alpha-(2-&gt;8)- glycosidic linkages of terminal sialic acid residues in oligosaccharides, glycoproteins, glycolipids, colominic acid and synthetic substrates.</text>
        <dbReference type="EC" id="3.2.1.18"/>
    </reaction>
</comment>
<dbReference type="InterPro" id="IPR036278">
    <property type="entry name" value="Sialidase_sf"/>
</dbReference>
<feature type="transmembrane region" description="Helical" evidence="4">
    <location>
        <begin position="40"/>
        <end position="58"/>
    </location>
</feature>
<dbReference type="Gene3D" id="2.120.10.10">
    <property type="match status" value="1"/>
</dbReference>
<evidence type="ECO:0000313" key="6">
    <source>
        <dbReference type="EMBL" id="SEM32330.1"/>
    </source>
</evidence>
<keyword evidence="4" id="KW-0472">Membrane</keyword>
<dbReference type="GO" id="GO:0006689">
    <property type="term" value="P:ganglioside catabolic process"/>
    <property type="evidence" value="ECO:0007669"/>
    <property type="project" value="TreeGrafter"/>
</dbReference>
<evidence type="ECO:0000259" key="5">
    <source>
        <dbReference type="Pfam" id="PF13088"/>
    </source>
</evidence>
<dbReference type="InterPro" id="IPR026856">
    <property type="entry name" value="Sialidase_fam"/>
</dbReference>
<dbReference type="STRING" id="407022.SAMN05661044_04869"/>
<accession>A0A1H7XEX8</accession>
<evidence type="ECO:0000256" key="2">
    <source>
        <dbReference type="ARBA" id="ARBA00009348"/>
    </source>
</evidence>
<evidence type="ECO:0000256" key="1">
    <source>
        <dbReference type="ARBA" id="ARBA00000427"/>
    </source>
</evidence>
<keyword evidence="4" id="KW-0812">Transmembrane</keyword>
<dbReference type="EMBL" id="FOAF01000010">
    <property type="protein sequence ID" value="SEM32330.1"/>
    <property type="molecule type" value="Genomic_DNA"/>
</dbReference>
<dbReference type="Proteomes" id="UP000199421">
    <property type="component" value="Unassembled WGS sequence"/>
</dbReference>
<dbReference type="PANTHER" id="PTHR10628">
    <property type="entry name" value="SIALIDASE"/>
    <property type="match status" value="1"/>
</dbReference>
<dbReference type="SUPFAM" id="SSF50939">
    <property type="entry name" value="Sialidases"/>
    <property type="match status" value="1"/>
</dbReference>
<dbReference type="GO" id="GO:0004308">
    <property type="term" value="F:exo-alpha-sialidase activity"/>
    <property type="evidence" value="ECO:0007669"/>
    <property type="project" value="UniProtKB-EC"/>
</dbReference>
<evidence type="ECO:0000256" key="4">
    <source>
        <dbReference type="SAM" id="Phobius"/>
    </source>
</evidence>
<dbReference type="EC" id="3.2.1.18" evidence="3"/>
<protein>
    <recommendedName>
        <fullName evidence="3">exo-alpha-sialidase</fullName>
        <ecNumber evidence="3">3.2.1.18</ecNumber>
    </recommendedName>
</protein>
<reference evidence="7" key="1">
    <citation type="submission" date="2016-10" db="EMBL/GenBank/DDBJ databases">
        <authorList>
            <person name="Varghese N."/>
            <person name="Submissions S."/>
        </authorList>
    </citation>
    <scope>NUCLEOTIDE SEQUENCE [LARGE SCALE GENOMIC DNA]</scope>
    <source>
        <strain evidence="7">DSM 18733</strain>
    </source>
</reference>
<evidence type="ECO:0000256" key="3">
    <source>
        <dbReference type="ARBA" id="ARBA00012733"/>
    </source>
</evidence>
<sequence>MNHGKLHLTDGLKTALGFMSAKSKIELTNNYLQMKHIRKFLRSFFTFLICIHVIGAAAQPIPAQEKEEVVVFEPKIGEYSSIRIPALALTKKGTLLAFAAGRIESASDWADMDLLLRRSEDGGKTWGAVQVVAKRAGGKPTDNPAPIVDRDGTIHLLYQRDYAYAYHIQSTDDGHSWSQAVNITATFEAFKQDYDWKVLAPSPGHGIQLKSGRLLVPVWLANSDKIKPHRSHRPSRIATIYSDDNGKTWHRGVMVPEVEGFKNPSETMAVQLPDGRVMLSIRNESDKRRKGISFSKNGISEWTAPTYDEALFEPICMSSIIATQYRKKNYLLFLNPDSEHIPKHPRQNLTLKASNDSGKTWIIEQVVNEGISAYSDIAVGANGAVYCLFETKHNPTDSWSLVLKQLDLKGLVND</sequence>
<name>A0A1H7XEX8_OLID1</name>
<organism evidence="6 7">
    <name type="scientific">Olivibacter domesticus</name>
    <name type="common">Pseudosphingobacterium domesticum</name>
    <dbReference type="NCBI Taxonomy" id="407022"/>
    <lineage>
        <taxon>Bacteria</taxon>
        <taxon>Pseudomonadati</taxon>
        <taxon>Bacteroidota</taxon>
        <taxon>Sphingobacteriia</taxon>
        <taxon>Sphingobacteriales</taxon>
        <taxon>Sphingobacteriaceae</taxon>
        <taxon>Olivibacter</taxon>
    </lineage>
</organism>
<keyword evidence="7" id="KW-1185">Reference proteome</keyword>